<organism evidence="2 3">
    <name type="scientific">Spartinivicinus poritis</name>
    <dbReference type="NCBI Taxonomy" id="2994640"/>
    <lineage>
        <taxon>Bacteria</taxon>
        <taxon>Pseudomonadati</taxon>
        <taxon>Pseudomonadota</taxon>
        <taxon>Gammaproteobacteria</taxon>
        <taxon>Oceanospirillales</taxon>
        <taxon>Zooshikellaceae</taxon>
        <taxon>Spartinivicinus</taxon>
    </lineage>
</organism>
<sequence>MLATLTHDDFNKQVNTPFIIKTNTSDLVLELTEVKVLRKAQEESQRDQFSLLFKGNAQMFLSQQIYQLNHETMGELSLFLVPIGREHQSSHLQEGAYLYEAVFT</sequence>
<comment type="caution">
    <text evidence="2">The sequence shown here is derived from an EMBL/GenBank/DDBJ whole genome shotgun (WGS) entry which is preliminary data.</text>
</comment>
<keyword evidence="3" id="KW-1185">Reference proteome</keyword>
<proteinExistence type="predicted"/>
<protein>
    <recommendedName>
        <fullName evidence="1">DUF6916 domain-containing protein</fullName>
    </recommendedName>
</protein>
<evidence type="ECO:0000313" key="3">
    <source>
        <dbReference type="Proteomes" id="UP001528823"/>
    </source>
</evidence>
<reference evidence="2 3" key="1">
    <citation type="submission" date="2022-11" db="EMBL/GenBank/DDBJ databases">
        <title>Spartinivicinus poritis sp. nov., isolated from scleractinian coral Porites lutea.</title>
        <authorList>
            <person name="Zhang G."/>
            <person name="Cai L."/>
            <person name="Wei Q."/>
        </authorList>
    </citation>
    <scope>NUCLEOTIDE SEQUENCE [LARGE SCALE GENOMIC DNA]</scope>
    <source>
        <strain evidence="2 3">A2-2</strain>
    </source>
</reference>
<dbReference type="Pfam" id="PF21880">
    <property type="entry name" value="DUF6916"/>
    <property type="match status" value="1"/>
</dbReference>
<dbReference type="RefSeq" id="WP_274688598.1">
    <property type="nucleotide sequence ID" value="NZ_JAPMOU010000009.1"/>
</dbReference>
<accession>A0ABT5U8B3</accession>
<gene>
    <name evidence="2" type="ORF">ORQ98_09670</name>
</gene>
<feature type="domain" description="DUF6916" evidence="1">
    <location>
        <begin position="5"/>
        <end position="103"/>
    </location>
</feature>
<dbReference type="EMBL" id="JAPMOU010000009">
    <property type="protein sequence ID" value="MDE1462241.1"/>
    <property type="molecule type" value="Genomic_DNA"/>
</dbReference>
<dbReference type="InterPro" id="IPR054209">
    <property type="entry name" value="DUF6916"/>
</dbReference>
<evidence type="ECO:0000259" key="1">
    <source>
        <dbReference type="Pfam" id="PF21880"/>
    </source>
</evidence>
<dbReference type="Proteomes" id="UP001528823">
    <property type="component" value="Unassembled WGS sequence"/>
</dbReference>
<evidence type="ECO:0000313" key="2">
    <source>
        <dbReference type="EMBL" id="MDE1462241.1"/>
    </source>
</evidence>
<name>A0ABT5U8B3_9GAMM</name>